<accession>A0AAP3AFI7</accession>
<dbReference type="GO" id="GO:0016757">
    <property type="term" value="F:glycosyltransferase activity"/>
    <property type="evidence" value="ECO:0007669"/>
    <property type="project" value="UniProtKB-KW"/>
</dbReference>
<keyword evidence="1 5" id="KW-0328">Glycosyltransferase</keyword>
<evidence type="ECO:0000313" key="6">
    <source>
        <dbReference type="Proteomes" id="UP001205867"/>
    </source>
</evidence>
<evidence type="ECO:0000256" key="2">
    <source>
        <dbReference type="ARBA" id="ARBA00022679"/>
    </source>
</evidence>
<name>A0AAP3AFI7_MICLU</name>
<dbReference type="EMBL" id="JALXKZ020000002">
    <property type="protein sequence ID" value="MCV7628189.1"/>
    <property type="molecule type" value="Genomic_DNA"/>
</dbReference>
<sequence length="379" mass="38989">MAVIPEAATTTPAPLTLWVVPVADLGGVARHVLDVARVGLPGLRLAVLCPEGPLAERLREQGAAVFTGDVGPDAGLAASVRTLRTAVRTLRPAAVHTHLAYADLAAFTALGAGRALRRPGAPALLSTEHGIAPDDGLYNRAAAARVKNAAHRARLRGTDLVIAVAQSTADVLRRKWGAGAPLTVVRNGVDVPAVRAAAAGQRLAPGEGLRILSLSRLAPEKNLDRLIAALPALLERDPGTRLTLAGSGPLEGQLRAQAEDLGVADAVDLPGFVEPWGTMAEHDVLVQLSSWENLSYTLLDAAAAGLPAVATDVGGNGEILPPERLVHETTPAAVADAVMRAAAEGPGEVRVGDVATMARATAEATLEVLGRRVGKGGHR</sequence>
<feature type="domain" description="Glycosyl transferase family 1" evidence="3">
    <location>
        <begin position="203"/>
        <end position="343"/>
    </location>
</feature>
<evidence type="ECO:0000259" key="4">
    <source>
        <dbReference type="Pfam" id="PF13439"/>
    </source>
</evidence>
<dbReference type="SUPFAM" id="SSF53756">
    <property type="entry name" value="UDP-Glycosyltransferase/glycogen phosphorylase"/>
    <property type="match status" value="1"/>
</dbReference>
<organism evidence="5 6">
    <name type="scientific">Micrococcus luteus</name>
    <name type="common">Micrococcus lysodeikticus</name>
    <dbReference type="NCBI Taxonomy" id="1270"/>
    <lineage>
        <taxon>Bacteria</taxon>
        <taxon>Bacillati</taxon>
        <taxon>Actinomycetota</taxon>
        <taxon>Actinomycetes</taxon>
        <taxon>Micrococcales</taxon>
        <taxon>Micrococcaceae</taxon>
        <taxon>Micrococcus</taxon>
    </lineage>
</organism>
<dbReference type="PANTHER" id="PTHR12526:SF510">
    <property type="entry name" value="D-INOSITOL 3-PHOSPHATE GLYCOSYLTRANSFERASE"/>
    <property type="match status" value="1"/>
</dbReference>
<dbReference type="InterPro" id="IPR028098">
    <property type="entry name" value="Glyco_trans_4-like_N"/>
</dbReference>
<evidence type="ECO:0000256" key="1">
    <source>
        <dbReference type="ARBA" id="ARBA00022676"/>
    </source>
</evidence>
<keyword evidence="2 5" id="KW-0808">Transferase</keyword>
<evidence type="ECO:0000313" key="5">
    <source>
        <dbReference type="EMBL" id="MCV7628189.1"/>
    </source>
</evidence>
<dbReference type="Gene3D" id="3.40.50.2000">
    <property type="entry name" value="Glycogen Phosphorylase B"/>
    <property type="match status" value="2"/>
</dbReference>
<evidence type="ECO:0000259" key="3">
    <source>
        <dbReference type="Pfam" id="PF00534"/>
    </source>
</evidence>
<gene>
    <name evidence="5" type="ORF">M3A82_002360</name>
</gene>
<dbReference type="Pfam" id="PF00534">
    <property type="entry name" value="Glycos_transf_1"/>
    <property type="match status" value="1"/>
</dbReference>
<dbReference type="AlphaFoldDB" id="A0AAP3AFI7"/>
<feature type="domain" description="Glycosyltransferase subfamily 4-like N-terminal" evidence="4">
    <location>
        <begin position="26"/>
        <end position="191"/>
    </location>
</feature>
<dbReference type="InterPro" id="IPR001296">
    <property type="entry name" value="Glyco_trans_1"/>
</dbReference>
<comment type="caution">
    <text evidence="5">The sequence shown here is derived from an EMBL/GenBank/DDBJ whole genome shotgun (WGS) entry which is preliminary data.</text>
</comment>
<proteinExistence type="predicted"/>
<reference evidence="5" key="1">
    <citation type="submission" date="2023-06" db="EMBL/GenBank/DDBJ databases">
        <title>lsaBGC provides a comprehensive framework for evolutionary analysis of biosynthetic gene clusters within focal taxa.</title>
        <authorList>
            <person name="Salamzade R."/>
            <person name="Sandstrom S."/>
            <person name="Kalan L.R."/>
        </authorList>
    </citation>
    <scope>NUCLEOTIDE SEQUENCE</scope>
    <source>
        <strain evidence="5">P3-SID899</strain>
    </source>
</reference>
<dbReference type="PANTHER" id="PTHR12526">
    <property type="entry name" value="GLYCOSYLTRANSFERASE"/>
    <property type="match status" value="1"/>
</dbReference>
<dbReference type="Proteomes" id="UP001205867">
    <property type="component" value="Unassembled WGS sequence"/>
</dbReference>
<dbReference type="Pfam" id="PF13439">
    <property type="entry name" value="Glyco_transf_4"/>
    <property type="match status" value="1"/>
</dbReference>
<protein>
    <submittedName>
        <fullName evidence="5">Glycosyltransferase</fullName>
        <ecNumber evidence="5">2.4.-.-</ecNumber>
    </submittedName>
</protein>
<dbReference type="EC" id="2.4.-.-" evidence="5"/>